<evidence type="ECO:0000256" key="1">
    <source>
        <dbReference type="ARBA" id="ARBA00001946"/>
    </source>
</evidence>
<comment type="caution">
    <text evidence="10">The sequence shown here is derived from an EMBL/GenBank/DDBJ whole genome shotgun (WGS) entry which is preliminary data.</text>
</comment>
<dbReference type="SMART" id="SM00046">
    <property type="entry name" value="DAGKc"/>
    <property type="match status" value="1"/>
</dbReference>
<feature type="domain" description="DAGKc" evidence="9">
    <location>
        <begin position="6"/>
        <end position="144"/>
    </location>
</feature>
<gene>
    <name evidence="10" type="ORF">FM21_33055</name>
</gene>
<proteinExistence type="inferred from homology"/>
<dbReference type="InterPro" id="IPR001206">
    <property type="entry name" value="Diacylglycerol_kinase_cat_dom"/>
</dbReference>
<accession>A0A086MRU8</accession>
<dbReference type="GO" id="GO:0016301">
    <property type="term" value="F:kinase activity"/>
    <property type="evidence" value="ECO:0007669"/>
    <property type="project" value="UniProtKB-KW"/>
</dbReference>
<dbReference type="GO" id="GO:0008654">
    <property type="term" value="P:phospholipid biosynthetic process"/>
    <property type="evidence" value="ECO:0007669"/>
    <property type="project" value="UniProtKB-KW"/>
</dbReference>
<evidence type="ECO:0000256" key="8">
    <source>
        <dbReference type="ARBA" id="ARBA00023264"/>
    </source>
</evidence>
<sequence>MTSERGWANSALLIANPQAGTRDRRRLDEVVDHCARLVPQLDVVHTEYPGHAEERAAKAAESVTDALIVLGGDGTTREAASGLARSGVEPPRRPAMLNLPFGTGNSFYREIWADSPWRQVLDRALTGARPRLRHVDMAHIREIDALALLGAGSGMVADVLERAHGMFDVQGRDRYQRAVAELLGAYTPYEGRVSVDGEVVHEGAVTLVNVGGGRYRAGRFQLLPHSVIDDGLLDVCVVGGETGVAELAGLTQDGSHLGRPGVVYARGTRIVIERTDGRPLSFEHDGELRTSEASGYTIDVLPGVLPVLAPAAREPGR</sequence>
<evidence type="ECO:0000313" key="11">
    <source>
        <dbReference type="Proteomes" id="UP000029095"/>
    </source>
</evidence>
<keyword evidence="7" id="KW-0443">Lipid metabolism</keyword>
<evidence type="ECO:0000256" key="4">
    <source>
        <dbReference type="ARBA" id="ARBA00022741"/>
    </source>
</evidence>
<dbReference type="Gene3D" id="3.40.50.10330">
    <property type="entry name" value="Probable inorganic polyphosphate/atp-NAD kinase, domain 1"/>
    <property type="match status" value="1"/>
</dbReference>
<dbReference type="Pfam" id="PF00781">
    <property type="entry name" value="DAGK_cat"/>
    <property type="match status" value="1"/>
</dbReference>
<dbReference type="PROSITE" id="PS50146">
    <property type="entry name" value="DAGK"/>
    <property type="match status" value="1"/>
</dbReference>
<name>A0A086MRU8_9ACTN</name>
<keyword evidence="3" id="KW-0808">Transferase</keyword>
<dbReference type="PANTHER" id="PTHR12358">
    <property type="entry name" value="SPHINGOSINE KINASE"/>
    <property type="match status" value="1"/>
</dbReference>
<evidence type="ECO:0000256" key="3">
    <source>
        <dbReference type="ARBA" id="ARBA00022679"/>
    </source>
</evidence>
<dbReference type="Gene3D" id="2.60.200.40">
    <property type="match status" value="1"/>
</dbReference>
<dbReference type="InterPro" id="IPR016064">
    <property type="entry name" value="NAD/diacylglycerol_kinase_sf"/>
</dbReference>
<reference evidence="10 11" key="1">
    <citation type="submission" date="2014-05" db="EMBL/GenBank/DDBJ databases">
        <title>Complete genome sequence of the Streptomyces mutabilis TRM45540.</title>
        <authorList>
            <person name="Luo X."/>
            <person name="Zhang L."/>
        </authorList>
    </citation>
    <scope>NUCLEOTIDE SEQUENCE [LARGE SCALE GENOMIC DNA]</scope>
    <source>
        <strain evidence="10 11">TRM45540</strain>
    </source>
</reference>
<evidence type="ECO:0000259" key="9">
    <source>
        <dbReference type="PROSITE" id="PS50146"/>
    </source>
</evidence>
<protein>
    <recommendedName>
        <fullName evidence="9">DAGKc domain-containing protein</fullName>
    </recommendedName>
</protein>
<keyword evidence="11" id="KW-1185">Reference proteome</keyword>
<keyword evidence="8" id="KW-1208">Phospholipid metabolism</keyword>
<dbReference type="HOGENOM" id="CLU_045532_0_2_11"/>
<evidence type="ECO:0000313" key="10">
    <source>
        <dbReference type="EMBL" id="KFG71616.1"/>
    </source>
</evidence>
<dbReference type="EMBL" id="JNFQ01000006">
    <property type="protein sequence ID" value="KFG71616.1"/>
    <property type="molecule type" value="Genomic_DNA"/>
</dbReference>
<dbReference type="RefSeq" id="WP_043385061.1">
    <property type="nucleotide sequence ID" value="NZ_KN039949.1"/>
</dbReference>
<dbReference type="SUPFAM" id="SSF111331">
    <property type="entry name" value="NAD kinase/diacylglycerol kinase-like"/>
    <property type="match status" value="1"/>
</dbReference>
<dbReference type="Pfam" id="PF19279">
    <property type="entry name" value="YegS_C"/>
    <property type="match status" value="1"/>
</dbReference>
<organism evidence="10 11">
    <name type="scientific">Streptomyces mutabilis</name>
    <dbReference type="NCBI Taxonomy" id="67332"/>
    <lineage>
        <taxon>Bacteria</taxon>
        <taxon>Bacillati</taxon>
        <taxon>Actinomycetota</taxon>
        <taxon>Actinomycetes</taxon>
        <taxon>Kitasatosporales</taxon>
        <taxon>Streptomycetaceae</taxon>
        <taxon>Streptomyces</taxon>
    </lineage>
</organism>
<comment type="cofactor">
    <cofactor evidence="1">
        <name>Mg(2+)</name>
        <dbReference type="ChEBI" id="CHEBI:18420"/>
    </cofactor>
</comment>
<evidence type="ECO:0000256" key="2">
    <source>
        <dbReference type="ARBA" id="ARBA00005983"/>
    </source>
</evidence>
<keyword evidence="5" id="KW-0418">Kinase</keyword>
<keyword evidence="6" id="KW-0067">ATP-binding</keyword>
<dbReference type="PANTHER" id="PTHR12358:SF54">
    <property type="entry name" value="SPHINGOSINE KINASE RELATED PROTEIN"/>
    <property type="match status" value="1"/>
</dbReference>
<evidence type="ECO:0000256" key="5">
    <source>
        <dbReference type="ARBA" id="ARBA00022777"/>
    </source>
</evidence>
<dbReference type="STRING" id="1915400.FM21_33055"/>
<keyword evidence="4" id="KW-0547">Nucleotide-binding</keyword>
<keyword evidence="7" id="KW-0444">Lipid biosynthesis</keyword>
<evidence type="ECO:0000256" key="6">
    <source>
        <dbReference type="ARBA" id="ARBA00022840"/>
    </source>
</evidence>
<comment type="similarity">
    <text evidence="2">Belongs to the diacylglycerol/lipid kinase family.</text>
</comment>
<dbReference type="InterPro" id="IPR017438">
    <property type="entry name" value="ATP-NAD_kinase_N"/>
</dbReference>
<evidence type="ECO:0000256" key="7">
    <source>
        <dbReference type="ARBA" id="ARBA00023209"/>
    </source>
</evidence>
<dbReference type="Proteomes" id="UP000029095">
    <property type="component" value="Unassembled WGS sequence"/>
</dbReference>
<keyword evidence="7" id="KW-0594">Phospholipid biosynthesis</keyword>
<dbReference type="InterPro" id="IPR045540">
    <property type="entry name" value="YegS/DAGK_C"/>
</dbReference>
<dbReference type="GO" id="GO:0005524">
    <property type="term" value="F:ATP binding"/>
    <property type="evidence" value="ECO:0007669"/>
    <property type="project" value="UniProtKB-KW"/>
</dbReference>
<dbReference type="AlphaFoldDB" id="A0A086MRU8"/>
<dbReference type="InterPro" id="IPR050187">
    <property type="entry name" value="Lipid_Phosphate_FormReg"/>
</dbReference>